<evidence type="ECO:0000313" key="6">
    <source>
        <dbReference type="EMBL" id="MFD1526467.1"/>
    </source>
</evidence>
<evidence type="ECO:0000256" key="3">
    <source>
        <dbReference type="ARBA" id="ARBA00023052"/>
    </source>
</evidence>
<proteinExistence type="inferred from homology"/>
<sequence>AGGFRIWTLATFPAAGPRSYVNPGSWATMGSGLPSALGAQAANPDSDVVALAGDGGLMMAIHELHTAAAEGLPVTTVVFRNEDYAIISDGAEREHGLPKGTYAWGESPIDFVALAESMGVDAARAATPAEVREAVADAVDADEPRLVEVPTDPDEPQASDYLTRSD</sequence>
<feature type="non-terminal residue" evidence="6">
    <location>
        <position position="1"/>
    </location>
</feature>
<dbReference type="RefSeq" id="WP_379818474.1">
    <property type="nucleotide sequence ID" value="NZ_JBHUDH010000100.1"/>
</dbReference>
<accession>A0ABD6B6Z8</accession>
<dbReference type="InterPro" id="IPR000399">
    <property type="entry name" value="TPP-bd_CS"/>
</dbReference>
<dbReference type="GO" id="GO:0019752">
    <property type="term" value="P:carboxylic acid metabolic process"/>
    <property type="evidence" value="ECO:0007669"/>
    <property type="project" value="UniProtKB-ARBA"/>
</dbReference>
<dbReference type="SUPFAM" id="SSF52518">
    <property type="entry name" value="Thiamin diphosphate-binding fold (THDP-binding)"/>
    <property type="match status" value="1"/>
</dbReference>
<dbReference type="PANTHER" id="PTHR18968">
    <property type="entry name" value="THIAMINE PYROPHOSPHATE ENZYMES"/>
    <property type="match status" value="1"/>
</dbReference>
<evidence type="ECO:0000259" key="5">
    <source>
        <dbReference type="Pfam" id="PF02775"/>
    </source>
</evidence>
<dbReference type="InterPro" id="IPR011766">
    <property type="entry name" value="TPP_enzyme_TPP-bd"/>
</dbReference>
<dbReference type="InterPro" id="IPR045229">
    <property type="entry name" value="TPP_enz"/>
</dbReference>
<name>A0ABD6B6Z8_9EURY</name>
<dbReference type="Pfam" id="PF02775">
    <property type="entry name" value="TPP_enzyme_C"/>
    <property type="match status" value="1"/>
</dbReference>
<reference evidence="6 7" key="1">
    <citation type="journal article" date="2019" name="Int. J. Syst. Evol. Microbiol.">
        <title>The Global Catalogue of Microorganisms (GCM) 10K type strain sequencing project: providing services to taxonomists for standard genome sequencing and annotation.</title>
        <authorList>
            <consortium name="The Broad Institute Genomics Platform"/>
            <consortium name="The Broad Institute Genome Sequencing Center for Infectious Disease"/>
            <person name="Wu L."/>
            <person name="Ma J."/>
        </authorList>
    </citation>
    <scope>NUCLEOTIDE SEQUENCE [LARGE SCALE GENOMIC DNA]</scope>
    <source>
        <strain evidence="6 7">CGMCC 1.12285</strain>
    </source>
</reference>
<keyword evidence="7" id="KW-1185">Reference proteome</keyword>
<dbReference type="EMBL" id="JBHUDH010000100">
    <property type="protein sequence ID" value="MFD1526467.1"/>
    <property type="molecule type" value="Genomic_DNA"/>
</dbReference>
<dbReference type="AlphaFoldDB" id="A0ABD6B6Z8"/>
<comment type="similarity">
    <text evidence="2">Belongs to the TPP enzyme family.</text>
</comment>
<keyword evidence="3" id="KW-0786">Thiamine pyrophosphate</keyword>
<dbReference type="Gene3D" id="3.40.50.970">
    <property type="match status" value="1"/>
</dbReference>
<evidence type="ECO:0000256" key="1">
    <source>
        <dbReference type="ARBA" id="ARBA00001964"/>
    </source>
</evidence>
<dbReference type="GO" id="GO:0044272">
    <property type="term" value="P:sulfur compound biosynthetic process"/>
    <property type="evidence" value="ECO:0007669"/>
    <property type="project" value="UniProtKB-ARBA"/>
</dbReference>
<protein>
    <submittedName>
        <fullName evidence="6">Thiamine pyrophosphate-dependent enzyme</fullName>
    </submittedName>
</protein>
<dbReference type="Proteomes" id="UP001597111">
    <property type="component" value="Unassembled WGS sequence"/>
</dbReference>
<dbReference type="PROSITE" id="PS00187">
    <property type="entry name" value="TPP_ENZYMES"/>
    <property type="match status" value="1"/>
</dbReference>
<comment type="caution">
    <text evidence="6">The sequence shown here is derived from an EMBL/GenBank/DDBJ whole genome shotgun (WGS) entry which is preliminary data.</text>
</comment>
<dbReference type="PANTHER" id="PTHR18968:SF13">
    <property type="entry name" value="ACETOLACTATE SYNTHASE CATALYTIC SUBUNIT, MITOCHONDRIAL"/>
    <property type="match status" value="1"/>
</dbReference>
<feature type="domain" description="Thiamine pyrophosphate enzyme TPP-binding" evidence="5">
    <location>
        <begin position="2"/>
        <end position="149"/>
    </location>
</feature>
<evidence type="ECO:0000256" key="2">
    <source>
        <dbReference type="ARBA" id="ARBA00007812"/>
    </source>
</evidence>
<comment type="cofactor">
    <cofactor evidence="1">
        <name>thiamine diphosphate</name>
        <dbReference type="ChEBI" id="CHEBI:58937"/>
    </cofactor>
</comment>
<gene>
    <name evidence="6" type="ORF">ACFR9S_09175</name>
</gene>
<dbReference type="CDD" id="cd00568">
    <property type="entry name" value="TPP_enzymes"/>
    <property type="match status" value="1"/>
</dbReference>
<organism evidence="6 7">
    <name type="scientific">Halolamina salina</name>
    <dbReference type="NCBI Taxonomy" id="1220023"/>
    <lineage>
        <taxon>Archaea</taxon>
        <taxon>Methanobacteriati</taxon>
        <taxon>Methanobacteriota</taxon>
        <taxon>Stenosarchaea group</taxon>
        <taxon>Halobacteria</taxon>
        <taxon>Halobacteriales</taxon>
        <taxon>Haloferacaceae</taxon>
    </lineage>
</organism>
<evidence type="ECO:0000256" key="4">
    <source>
        <dbReference type="SAM" id="MobiDB-lite"/>
    </source>
</evidence>
<dbReference type="InterPro" id="IPR029061">
    <property type="entry name" value="THDP-binding"/>
</dbReference>
<evidence type="ECO:0000313" key="7">
    <source>
        <dbReference type="Proteomes" id="UP001597111"/>
    </source>
</evidence>
<feature type="region of interest" description="Disordered" evidence="4">
    <location>
        <begin position="137"/>
        <end position="166"/>
    </location>
</feature>